<keyword evidence="3" id="KW-0472">Membrane</keyword>
<geneLocation type="plasmid" evidence="4 5">
    <name>AZOBR_p3</name>
</geneLocation>
<protein>
    <submittedName>
        <fullName evidence="4">Bacterial sugar transferase/glycosyl transferase, WecB/TagA/CpsF family protein</fullName>
    </submittedName>
</protein>
<keyword evidence="3" id="KW-0812">Transmembrane</keyword>
<dbReference type="RefSeq" id="WP_014198793.1">
    <property type="nucleotide sequence ID" value="NC_016595.1"/>
</dbReference>
<sequence>MTTRILISDQAVRSATAMGRSARLRAFDLTLAVLLLVALSPVLLLRGLVALIAHGRLFTLLPRLGRGHRLYRQIGFAGTGVGSGLPVLFNVIAGDLGFVGPRARLPEEMDGRTPQGANVVPRPGLVSTHAVRRQAGIAFEDERFHDRLDIYRLSVSHSVALLVRFALVRLIGGASAVGEMAATVSLFGVPVANASMEETVGWLLARLRSRHATNCFFVNADCFNIAARDTAYRACLLEADRVLPDGLGVAIAGRMLGTPFAENVNGTDLLPHLCRALAASGDGLFLLGARPGVAEDAARTLAVLAPGLRIAGTCNGYFTAADEEDVVAHINGSGAKVLVVAMGAPRQEVWLQRNRHRLIPPVCLGVGGCLDFHAHRVSRAPQWLREMRMEWVWRLLQEPGRMWRRYLIGNGVFLMRLAVHVRSVRRARKGDAA</sequence>
<evidence type="ECO:0000313" key="5">
    <source>
        <dbReference type="Proteomes" id="UP000007319"/>
    </source>
</evidence>
<dbReference type="InterPro" id="IPR004629">
    <property type="entry name" value="WecG_TagA_CpsF"/>
</dbReference>
<proteinExistence type="predicted"/>
<dbReference type="GO" id="GO:0016758">
    <property type="term" value="F:hexosyltransferase activity"/>
    <property type="evidence" value="ECO:0007669"/>
    <property type="project" value="TreeGrafter"/>
</dbReference>
<keyword evidence="4" id="KW-0614">Plasmid</keyword>
<name>A0A9P1JYI6_9PROT</name>
<dbReference type="NCBIfam" id="TIGR00696">
    <property type="entry name" value="wecG_tagA_cpsF"/>
    <property type="match status" value="1"/>
</dbReference>
<dbReference type="Pfam" id="PF03808">
    <property type="entry name" value="Glyco_tran_WecG"/>
    <property type="match status" value="1"/>
</dbReference>
<keyword evidence="3" id="KW-1133">Transmembrane helix</keyword>
<dbReference type="AlphaFoldDB" id="A0A9P1JYI6"/>
<organism evidence="4 5">
    <name type="scientific">Azospirillum baldaniorum</name>
    <dbReference type="NCBI Taxonomy" id="1064539"/>
    <lineage>
        <taxon>Bacteria</taxon>
        <taxon>Pseudomonadati</taxon>
        <taxon>Pseudomonadota</taxon>
        <taxon>Alphaproteobacteria</taxon>
        <taxon>Rhodospirillales</taxon>
        <taxon>Azospirillaceae</taxon>
        <taxon>Azospirillum</taxon>
    </lineage>
</organism>
<dbReference type="KEGG" id="abs:AZOBR_p310011"/>
<dbReference type="PANTHER" id="PTHR34136">
    <property type="match status" value="1"/>
</dbReference>
<evidence type="ECO:0000313" key="4">
    <source>
        <dbReference type="EMBL" id="CCD02269.1"/>
    </source>
</evidence>
<dbReference type="PANTHER" id="PTHR34136:SF1">
    <property type="entry name" value="UDP-N-ACETYL-D-MANNOSAMINURONIC ACID TRANSFERASE"/>
    <property type="match status" value="1"/>
</dbReference>
<accession>A0A9P1JYI6</accession>
<dbReference type="Proteomes" id="UP000007319">
    <property type="component" value="Plasmid AZOBR_p3"/>
</dbReference>
<reference evidence="4 5" key="1">
    <citation type="journal article" date="2011" name="PLoS Genet.">
        <title>Azospirillum genomes reveal transition of bacteria from aquatic to terrestrial environments.</title>
        <authorList>
            <person name="Wisniewski-Dye F."/>
            <person name="Borziak K."/>
            <person name="Khalsa-Moyers G."/>
            <person name="Alexandre G."/>
            <person name="Sukharnikov L.O."/>
            <person name="Wuichet K."/>
            <person name="Hurst G.B."/>
            <person name="McDonald W.H."/>
            <person name="Robertson J.S."/>
            <person name="Barbe V."/>
            <person name="Calteau A."/>
            <person name="Rouy Z."/>
            <person name="Mangenot S."/>
            <person name="Prigent-Combaret C."/>
            <person name="Normand P."/>
            <person name="Boyer M."/>
            <person name="Siguier P."/>
            <person name="Dessaux Y."/>
            <person name="Elmerich C."/>
            <person name="Condemine G."/>
            <person name="Krishnen G."/>
            <person name="Kennedy I."/>
            <person name="Paterson A.H."/>
            <person name="Gonzalez V."/>
            <person name="Mavingui P."/>
            <person name="Zhulin I.B."/>
        </authorList>
    </citation>
    <scope>NUCLEOTIDE SEQUENCE [LARGE SCALE GENOMIC DNA]</scope>
    <source>
        <strain evidence="4 5">Sp245</strain>
    </source>
</reference>
<evidence type="ECO:0000256" key="3">
    <source>
        <dbReference type="SAM" id="Phobius"/>
    </source>
</evidence>
<evidence type="ECO:0000256" key="2">
    <source>
        <dbReference type="ARBA" id="ARBA00022679"/>
    </source>
</evidence>
<keyword evidence="5" id="KW-1185">Reference proteome</keyword>
<keyword evidence="1" id="KW-0328">Glycosyltransferase</keyword>
<dbReference type="EMBL" id="HE577330">
    <property type="protein sequence ID" value="CCD02269.1"/>
    <property type="molecule type" value="Genomic_DNA"/>
</dbReference>
<evidence type="ECO:0000256" key="1">
    <source>
        <dbReference type="ARBA" id="ARBA00022676"/>
    </source>
</evidence>
<keyword evidence="2 4" id="KW-0808">Transferase</keyword>
<feature type="transmembrane region" description="Helical" evidence="3">
    <location>
        <begin position="29"/>
        <end position="53"/>
    </location>
</feature>
<gene>
    <name evidence="4" type="ORF">AZOBR_p310011</name>
</gene>
<dbReference type="CDD" id="cd06533">
    <property type="entry name" value="Glyco_transf_WecG_TagA"/>
    <property type="match status" value="1"/>
</dbReference>